<dbReference type="Proteomes" id="UP001374584">
    <property type="component" value="Unassembled WGS sequence"/>
</dbReference>
<dbReference type="InterPro" id="IPR011009">
    <property type="entry name" value="Kinase-like_dom_sf"/>
</dbReference>
<dbReference type="Pfam" id="PF07714">
    <property type="entry name" value="PK_Tyr_Ser-Thr"/>
    <property type="match status" value="1"/>
</dbReference>
<dbReference type="Gene3D" id="1.10.510.10">
    <property type="entry name" value="Transferase(Phosphotransferase) domain 1"/>
    <property type="match status" value="1"/>
</dbReference>
<dbReference type="PANTHER" id="PTHR27003">
    <property type="entry name" value="OS07G0166700 PROTEIN"/>
    <property type="match status" value="1"/>
</dbReference>
<dbReference type="InterPro" id="IPR001245">
    <property type="entry name" value="Ser-Thr/Tyr_kinase_cat_dom"/>
</dbReference>
<dbReference type="EMBL" id="JAYMYR010000105">
    <property type="protein sequence ID" value="KAK7325742.1"/>
    <property type="molecule type" value="Genomic_DNA"/>
</dbReference>
<reference evidence="2 3" key="1">
    <citation type="submission" date="2024-01" db="EMBL/GenBank/DDBJ databases">
        <title>The genomes of 5 underutilized Papilionoideae crops provide insights into root nodulation and disease resistanc.</title>
        <authorList>
            <person name="Jiang F."/>
        </authorList>
    </citation>
    <scope>NUCLEOTIDE SEQUENCE [LARGE SCALE GENOMIC DNA]</scope>
    <source>
        <strain evidence="2">JINMINGXINNONG_FW02</strain>
        <tissue evidence="2">Leaves</tissue>
    </source>
</reference>
<evidence type="ECO:0000259" key="1">
    <source>
        <dbReference type="PROSITE" id="PS50011"/>
    </source>
</evidence>
<dbReference type="GO" id="GO:0009506">
    <property type="term" value="C:plasmodesma"/>
    <property type="evidence" value="ECO:0007669"/>
    <property type="project" value="TreeGrafter"/>
</dbReference>
<dbReference type="GO" id="GO:0005886">
    <property type="term" value="C:plasma membrane"/>
    <property type="evidence" value="ECO:0007669"/>
    <property type="project" value="TreeGrafter"/>
</dbReference>
<dbReference type="InterPro" id="IPR000719">
    <property type="entry name" value="Prot_kinase_dom"/>
</dbReference>
<evidence type="ECO:0000313" key="3">
    <source>
        <dbReference type="Proteomes" id="UP001374584"/>
    </source>
</evidence>
<dbReference type="SUPFAM" id="SSF56112">
    <property type="entry name" value="Protein kinase-like (PK-like)"/>
    <property type="match status" value="1"/>
</dbReference>
<dbReference type="Gene3D" id="3.30.200.20">
    <property type="entry name" value="Phosphorylase Kinase, domain 1"/>
    <property type="match status" value="1"/>
</dbReference>
<dbReference type="GO" id="GO:0005524">
    <property type="term" value="F:ATP binding"/>
    <property type="evidence" value="ECO:0007669"/>
    <property type="project" value="InterPro"/>
</dbReference>
<dbReference type="GO" id="GO:0004714">
    <property type="term" value="F:transmembrane receptor protein tyrosine kinase activity"/>
    <property type="evidence" value="ECO:0007669"/>
    <property type="project" value="InterPro"/>
</dbReference>
<dbReference type="AlphaFoldDB" id="A0AAN9Q8D1"/>
<keyword evidence="3" id="KW-1185">Reference proteome</keyword>
<organism evidence="2 3">
    <name type="scientific">Phaseolus coccineus</name>
    <name type="common">Scarlet runner bean</name>
    <name type="synonym">Phaseolus multiflorus</name>
    <dbReference type="NCBI Taxonomy" id="3886"/>
    <lineage>
        <taxon>Eukaryota</taxon>
        <taxon>Viridiplantae</taxon>
        <taxon>Streptophyta</taxon>
        <taxon>Embryophyta</taxon>
        <taxon>Tracheophyta</taxon>
        <taxon>Spermatophyta</taxon>
        <taxon>Magnoliopsida</taxon>
        <taxon>eudicotyledons</taxon>
        <taxon>Gunneridae</taxon>
        <taxon>Pentapetalae</taxon>
        <taxon>rosids</taxon>
        <taxon>fabids</taxon>
        <taxon>Fabales</taxon>
        <taxon>Fabaceae</taxon>
        <taxon>Papilionoideae</taxon>
        <taxon>50 kb inversion clade</taxon>
        <taxon>NPAAA clade</taxon>
        <taxon>indigoferoid/millettioid clade</taxon>
        <taxon>Phaseoleae</taxon>
        <taxon>Phaseolus</taxon>
    </lineage>
</organism>
<dbReference type="InterPro" id="IPR045272">
    <property type="entry name" value="ANXUR1/2-like"/>
</dbReference>
<name>A0AAN9Q8D1_PHACN</name>
<evidence type="ECO:0000313" key="2">
    <source>
        <dbReference type="EMBL" id="KAK7325742.1"/>
    </source>
</evidence>
<dbReference type="PROSITE" id="PS50011">
    <property type="entry name" value="PROTEIN_KINASE_DOM"/>
    <property type="match status" value="1"/>
</dbReference>
<proteinExistence type="predicted"/>
<comment type="caution">
    <text evidence="2">The sequence shown here is derived from an EMBL/GenBank/DDBJ whole genome shotgun (WGS) entry which is preliminary data.</text>
</comment>
<gene>
    <name evidence="2" type="ORF">VNO80_33913</name>
</gene>
<feature type="domain" description="Protein kinase" evidence="1">
    <location>
        <begin position="43"/>
        <end position="326"/>
    </location>
</feature>
<sequence length="336" mass="38195">MAPFPCLPFFTTTKSKTTSNCIPIEQFCHRFSLAELQAATNGFKPSLIVSEEGQCQVYKAHLKVHGDVAIKHFKTRSPAYDIEFRVEVKILCQLHHPNIVPLVGFCEHKNDKFVVYDYVSNGSLYDCLHGTNNNGGVPLSWIQRLNICIGVARGLHYIYFETKIPIMHRAVKSSNVLLDHNLVPKVADFGLCKKHTQEESRPKPPRVELRENLEVSSEYLEPEYFMTARLSHKSDVYSFGVVMLEILCRKEACFLTPGGDCEYLVKWAFDDERKGVFENIVDPSLIGKIAPACWEVFIEIVQRCFASVEERPTMGEVAVVLENAFLLQREQMCEGV</sequence>
<protein>
    <recommendedName>
        <fullName evidence="1">Protein kinase domain-containing protein</fullName>
    </recommendedName>
</protein>
<dbReference type="PANTHER" id="PTHR27003:SF88">
    <property type="entry name" value="RECEPTOR-LIKE PROTEIN KINASE THESEUS 1"/>
    <property type="match status" value="1"/>
</dbReference>
<accession>A0AAN9Q8D1</accession>